<comment type="similarity">
    <text evidence="2">Belongs to the GPC1 family.</text>
</comment>
<comment type="caution">
    <text evidence="15">The sequence shown here is derived from an EMBL/GenBank/DDBJ whole genome shotgun (WGS) entry which is preliminary data.</text>
</comment>
<proteinExistence type="inferred from homology"/>
<dbReference type="EMBL" id="JBCLYO010000041">
    <property type="protein sequence ID" value="KAL0074588.1"/>
    <property type="molecule type" value="Genomic_DNA"/>
</dbReference>
<dbReference type="PANTHER" id="PTHR31201:SF1">
    <property type="entry name" value="GLYCEROPHOSPHOCHOLINE ACYLTRANSFERASE 1"/>
    <property type="match status" value="1"/>
</dbReference>
<evidence type="ECO:0000256" key="13">
    <source>
        <dbReference type="SAM" id="Coils"/>
    </source>
</evidence>
<feature type="transmembrane region" description="Helical" evidence="14">
    <location>
        <begin position="101"/>
        <end position="120"/>
    </location>
</feature>
<keyword evidence="10" id="KW-0594">Phospholipid biosynthesis</keyword>
<feature type="coiled-coil region" evidence="13">
    <location>
        <begin position="2"/>
        <end position="62"/>
    </location>
</feature>
<dbReference type="Proteomes" id="UP001448207">
    <property type="component" value="Unassembled WGS sequence"/>
</dbReference>
<keyword evidence="16" id="KW-1185">Reference proteome</keyword>
<keyword evidence="6 14" id="KW-0812">Transmembrane</keyword>
<feature type="transmembrane region" description="Helical" evidence="14">
    <location>
        <begin position="154"/>
        <end position="174"/>
    </location>
</feature>
<evidence type="ECO:0000256" key="4">
    <source>
        <dbReference type="ARBA" id="ARBA00022516"/>
    </source>
</evidence>
<evidence type="ECO:0000256" key="1">
    <source>
        <dbReference type="ARBA" id="ARBA00004141"/>
    </source>
</evidence>
<evidence type="ECO:0000256" key="7">
    <source>
        <dbReference type="ARBA" id="ARBA00022989"/>
    </source>
</evidence>
<evidence type="ECO:0000256" key="12">
    <source>
        <dbReference type="ARBA" id="ARBA00023315"/>
    </source>
</evidence>
<feature type="transmembrane region" description="Helical" evidence="14">
    <location>
        <begin position="127"/>
        <end position="148"/>
    </location>
</feature>
<keyword evidence="13" id="KW-0175">Coiled coil</keyword>
<evidence type="ECO:0000256" key="14">
    <source>
        <dbReference type="SAM" id="Phobius"/>
    </source>
</evidence>
<keyword evidence="8" id="KW-0443">Lipid metabolism</keyword>
<feature type="transmembrane region" description="Helical" evidence="14">
    <location>
        <begin position="245"/>
        <end position="265"/>
    </location>
</feature>
<evidence type="ECO:0000256" key="3">
    <source>
        <dbReference type="ARBA" id="ARBA00019082"/>
    </source>
</evidence>
<keyword evidence="7 14" id="KW-1133">Transmembrane helix</keyword>
<name>A0ABR3AI83_PHYBL</name>
<evidence type="ECO:0000256" key="11">
    <source>
        <dbReference type="ARBA" id="ARBA00023264"/>
    </source>
</evidence>
<keyword evidence="5" id="KW-0808">Transferase</keyword>
<evidence type="ECO:0000256" key="2">
    <source>
        <dbReference type="ARBA" id="ARBA00006675"/>
    </source>
</evidence>
<gene>
    <name evidence="15" type="ORF">J3Q64DRAFT_1649090</name>
</gene>
<reference evidence="15 16" key="1">
    <citation type="submission" date="2024-04" db="EMBL/GenBank/DDBJ databases">
        <title>Symmetric and asymmetric DNA N6-adenine methylation regulates different biological responses in Mucorales.</title>
        <authorList>
            <consortium name="Lawrence Berkeley National Laboratory"/>
            <person name="Lax C."/>
            <person name="Mondo S.J."/>
            <person name="Osorio-Concepcion M."/>
            <person name="Muszewska A."/>
            <person name="Corrochano-Luque M."/>
            <person name="Gutierrez G."/>
            <person name="Riley R."/>
            <person name="Lipzen A."/>
            <person name="Guo J."/>
            <person name="Hundley H."/>
            <person name="Amirebrahimi M."/>
            <person name="Ng V."/>
            <person name="Lorenzo-Gutierrez D."/>
            <person name="Binder U."/>
            <person name="Yang J."/>
            <person name="Song Y."/>
            <person name="Canovas D."/>
            <person name="Navarro E."/>
            <person name="Freitag M."/>
            <person name="Gabaldon T."/>
            <person name="Grigoriev I.V."/>
            <person name="Corrochano L.M."/>
            <person name="Nicolas F.E."/>
            <person name="Garre V."/>
        </authorList>
    </citation>
    <scope>NUCLEOTIDE SEQUENCE [LARGE SCALE GENOMIC DNA]</scope>
    <source>
        <strain evidence="15 16">L51</strain>
    </source>
</reference>
<protein>
    <recommendedName>
        <fullName evidence="3">Glycerophosphocholine acyltransferase 1</fullName>
    </recommendedName>
</protein>
<keyword evidence="12" id="KW-0012">Acyltransferase</keyword>
<evidence type="ECO:0000256" key="5">
    <source>
        <dbReference type="ARBA" id="ARBA00022679"/>
    </source>
</evidence>
<evidence type="ECO:0000256" key="10">
    <source>
        <dbReference type="ARBA" id="ARBA00023209"/>
    </source>
</evidence>
<feature type="transmembrane region" description="Helical" evidence="14">
    <location>
        <begin position="186"/>
        <end position="205"/>
    </location>
</feature>
<accession>A0ABR3AI83</accession>
<dbReference type="InterPro" id="IPR021261">
    <property type="entry name" value="GPCAT"/>
</dbReference>
<dbReference type="Pfam" id="PF10998">
    <property type="entry name" value="DUF2838"/>
    <property type="match status" value="1"/>
</dbReference>
<feature type="transmembrane region" description="Helical" evidence="14">
    <location>
        <begin position="306"/>
        <end position="329"/>
    </location>
</feature>
<keyword evidence="4" id="KW-0444">Lipid biosynthesis</keyword>
<keyword evidence="9 14" id="KW-0472">Membrane</keyword>
<organism evidence="15 16">
    <name type="scientific">Phycomyces blakesleeanus</name>
    <dbReference type="NCBI Taxonomy" id="4837"/>
    <lineage>
        <taxon>Eukaryota</taxon>
        <taxon>Fungi</taxon>
        <taxon>Fungi incertae sedis</taxon>
        <taxon>Mucoromycota</taxon>
        <taxon>Mucoromycotina</taxon>
        <taxon>Mucoromycetes</taxon>
        <taxon>Mucorales</taxon>
        <taxon>Phycomycetaceae</taxon>
        <taxon>Phycomyces</taxon>
    </lineage>
</organism>
<comment type="subcellular location">
    <subcellularLocation>
        <location evidence="1">Membrane</location>
        <topology evidence="1">Multi-pass membrane protein</topology>
    </subcellularLocation>
</comment>
<evidence type="ECO:0000256" key="9">
    <source>
        <dbReference type="ARBA" id="ARBA00023136"/>
    </source>
</evidence>
<keyword evidence="11" id="KW-1208">Phospholipid metabolism</keyword>
<dbReference type="PANTHER" id="PTHR31201">
    <property type="entry name" value="OS01G0585100 PROTEIN"/>
    <property type="match status" value="1"/>
</dbReference>
<evidence type="ECO:0000313" key="15">
    <source>
        <dbReference type="EMBL" id="KAL0074588.1"/>
    </source>
</evidence>
<evidence type="ECO:0000313" key="16">
    <source>
        <dbReference type="Proteomes" id="UP001448207"/>
    </source>
</evidence>
<feature type="transmembrane region" description="Helical" evidence="14">
    <location>
        <begin position="335"/>
        <end position="354"/>
    </location>
</feature>
<sequence length="376" mass="44234">MIDILSAALEQVTHQLDEKQREVRAKSSEWTVKTKSRLKLQNKKLEDQRERIKEQLLSQYRKIDERMNRDAKTVRLRDKVSFVIGVSNACVTPALAVRVPLWLPLFYTIQVIILIALRYIIYRSKRWHYFVFDVCYYVNILVMLFLWSAPENPLLFVIVFCLTNGPVAWAIITWRNSLVFHSLDKVTSVCIHMFPPLITYVIRWMPTILCSDGDADCLTAFETQRDTRFPALAQLPHISFAQAMIYSNAAYIVWQTLYFLFIMVGRREKVESGLRLTSYSWLLNDTNGKKGFIQKAAFMFGEKYKLYMFMLLQLAYNILTTIPTCFLYSHFWVHTIFLISMFAASVWNGANYYIEVFSRRYNLEVEKMDKKNLKAD</sequence>
<evidence type="ECO:0000256" key="8">
    <source>
        <dbReference type="ARBA" id="ARBA00023098"/>
    </source>
</evidence>
<evidence type="ECO:0000256" key="6">
    <source>
        <dbReference type="ARBA" id="ARBA00022692"/>
    </source>
</evidence>